<feature type="region of interest" description="Disordered" evidence="1">
    <location>
        <begin position="121"/>
        <end position="150"/>
    </location>
</feature>
<evidence type="ECO:0000259" key="2">
    <source>
        <dbReference type="PROSITE" id="PS50174"/>
    </source>
</evidence>
<dbReference type="OrthoDB" id="21470at2759"/>
<dbReference type="STRING" id="61395.A0A1Y1W0J8"/>
<reference evidence="4 5" key="1">
    <citation type="submission" date="2016-07" db="EMBL/GenBank/DDBJ databases">
        <title>Pervasive Adenine N6-methylation of Active Genes in Fungi.</title>
        <authorList>
            <consortium name="DOE Joint Genome Institute"/>
            <person name="Mondo S.J."/>
            <person name="Dannebaum R.O."/>
            <person name="Kuo R.C."/>
            <person name="Labutti K."/>
            <person name="Haridas S."/>
            <person name="Kuo A."/>
            <person name="Salamov A."/>
            <person name="Ahrendt S.R."/>
            <person name="Lipzen A."/>
            <person name="Sullivan W."/>
            <person name="Andreopoulos W.B."/>
            <person name="Clum A."/>
            <person name="Lindquist E."/>
            <person name="Daum C."/>
            <person name="Ramamoorthy G.K."/>
            <person name="Gryganskyi A."/>
            <person name="Culley D."/>
            <person name="Magnuson J.K."/>
            <person name="James T.Y."/>
            <person name="O'Malley M.A."/>
            <person name="Stajich J.E."/>
            <person name="Spatafora J.W."/>
            <person name="Visel A."/>
            <person name="Grigoriev I.V."/>
        </authorList>
    </citation>
    <scope>NUCLEOTIDE SEQUENCE [LARGE SCALE GENOMIC DNA]</scope>
    <source>
        <strain evidence="4 5">ATCC 12442</strain>
    </source>
</reference>
<dbReference type="Proteomes" id="UP000193922">
    <property type="component" value="Unassembled WGS sequence"/>
</dbReference>
<dbReference type="Pfam" id="PF01585">
    <property type="entry name" value="G-patch"/>
    <property type="match status" value="1"/>
</dbReference>
<dbReference type="SUPFAM" id="SSF82708">
    <property type="entry name" value="R3H domain"/>
    <property type="match status" value="1"/>
</dbReference>
<gene>
    <name evidence="4" type="ORF">DL89DRAFT_217457</name>
</gene>
<dbReference type="GO" id="GO:0003676">
    <property type="term" value="F:nucleic acid binding"/>
    <property type="evidence" value="ECO:0007669"/>
    <property type="project" value="UniProtKB-UniRule"/>
</dbReference>
<dbReference type="Gene3D" id="3.30.1370.50">
    <property type="entry name" value="R3H-like domain"/>
    <property type="match status" value="1"/>
</dbReference>
<name>A0A1Y1W0J8_9FUNG</name>
<evidence type="ECO:0000256" key="1">
    <source>
        <dbReference type="SAM" id="MobiDB-lite"/>
    </source>
</evidence>
<dbReference type="PANTHER" id="PTHR14195">
    <property type="entry name" value="G PATCH DOMAIN CONTAINING PROTEIN 2"/>
    <property type="match status" value="1"/>
</dbReference>
<dbReference type="RefSeq" id="XP_040740960.1">
    <property type="nucleotide sequence ID" value="XM_040884332.1"/>
</dbReference>
<protein>
    <submittedName>
        <fullName evidence="4">G-patch-domain-containing protein</fullName>
    </submittedName>
</protein>
<feature type="non-terminal residue" evidence="4">
    <location>
        <position position="150"/>
    </location>
</feature>
<dbReference type="InterPro" id="IPR036867">
    <property type="entry name" value="R3H_dom_sf"/>
</dbReference>
<dbReference type="AlphaFoldDB" id="A0A1Y1W0J8"/>
<dbReference type="Pfam" id="PF01424">
    <property type="entry name" value="R3H"/>
    <property type="match status" value="1"/>
</dbReference>
<dbReference type="InterPro" id="IPR000467">
    <property type="entry name" value="G_patch_dom"/>
</dbReference>
<organism evidence="4 5">
    <name type="scientific">Linderina pennispora</name>
    <dbReference type="NCBI Taxonomy" id="61395"/>
    <lineage>
        <taxon>Eukaryota</taxon>
        <taxon>Fungi</taxon>
        <taxon>Fungi incertae sedis</taxon>
        <taxon>Zoopagomycota</taxon>
        <taxon>Kickxellomycotina</taxon>
        <taxon>Kickxellomycetes</taxon>
        <taxon>Kickxellales</taxon>
        <taxon>Kickxellaceae</taxon>
        <taxon>Linderina</taxon>
    </lineage>
</organism>
<dbReference type="InterPro" id="IPR001374">
    <property type="entry name" value="R3H_dom"/>
</dbReference>
<accession>A0A1Y1W0J8</accession>
<dbReference type="CDD" id="cd02325">
    <property type="entry name" value="R3H"/>
    <property type="match status" value="1"/>
</dbReference>
<dbReference type="InterPro" id="IPR051189">
    <property type="entry name" value="Splicing_assoc_domain"/>
</dbReference>
<feature type="domain" description="G-patch" evidence="2">
    <location>
        <begin position="107"/>
        <end position="150"/>
    </location>
</feature>
<evidence type="ECO:0000313" key="4">
    <source>
        <dbReference type="EMBL" id="ORX67038.1"/>
    </source>
</evidence>
<feature type="region of interest" description="Disordered" evidence="1">
    <location>
        <begin position="70"/>
        <end position="101"/>
    </location>
</feature>
<dbReference type="GeneID" id="63800980"/>
<evidence type="ECO:0000259" key="3">
    <source>
        <dbReference type="PROSITE" id="PS51061"/>
    </source>
</evidence>
<sequence>LQPLNTFERRIVHILASEFNVKSKSKGGKSNRMPVLTRTKNTCRPKNMKRINKLLLLWDEGGLIPEYWSGGRKASWDRAPNPRKGKSGSATPTKKKLVGEGAPVVGESNIGHQMLKQMGWAPGQGLGAGEEGRATPVDVMIRTGRQGLGA</sequence>
<feature type="non-terminal residue" evidence="4">
    <location>
        <position position="1"/>
    </location>
</feature>
<dbReference type="PROSITE" id="PS51061">
    <property type="entry name" value="R3H"/>
    <property type="match status" value="1"/>
</dbReference>
<comment type="caution">
    <text evidence="4">The sequence shown here is derived from an EMBL/GenBank/DDBJ whole genome shotgun (WGS) entry which is preliminary data.</text>
</comment>
<feature type="domain" description="R3H" evidence="3">
    <location>
        <begin position="1"/>
        <end position="40"/>
    </location>
</feature>
<dbReference type="SMART" id="SM00443">
    <property type="entry name" value="G_patch"/>
    <property type="match status" value="1"/>
</dbReference>
<dbReference type="PROSITE" id="PS50174">
    <property type="entry name" value="G_PATCH"/>
    <property type="match status" value="1"/>
</dbReference>
<keyword evidence="5" id="KW-1185">Reference proteome</keyword>
<proteinExistence type="predicted"/>
<dbReference type="EMBL" id="MCFD01000013">
    <property type="protein sequence ID" value="ORX67038.1"/>
    <property type="molecule type" value="Genomic_DNA"/>
</dbReference>
<evidence type="ECO:0000313" key="5">
    <source>
        <dbReference type="Proteomes" id="UP000193922"/>
    </source>
</evidence>